<dbReference type="Proteomes" id="UP001528920">
    <property type="component" value="Unassembled WGS sequence"/>
</dbReference>
<proteinExistence type="predicted"/>
<evidence type="ECO:0000313" key="3">
    <source>
        <dbReference type="Proteomes" id="UP001528920"/>
    </source>
</evidence>
<accession>A0ABT5VSQ6</accession>
<organism evidence="2 3">
    <name type="scientific">Paralabilibaculum antarcticum</name>
    <dbReference type="NCBI Taxonomy" id="2912572"/>
    <lineage>
        <taxon>Bacteria</taxon>
        <taxon>Pseudomonadati</taxon>
        <taxon>Bacteroidota</taxon>
        <taxon>Bacteroidia</taxon>
        <taxon>Marinilabiliales</taxon>
        <taxon>Marinifilaceae</taxon>
        <taxon>Paralabilibaculum</taxon>
    </lineage>
</organism>
<protein>
    <submittedName>
        <fullName evidence="2">Uncharacterized protein</fullName>
    </submittedName>
</protein>
<keyword evidence="3" id="KW-1185">Reference proteome</keyword>
<evidence type="ECO:0000256" key="1">
    <source>
        <dbReference type="SAM" id="MobiDB-lite"/>
    </source>
</evidence>
<name>A0ABT5VSQ6_9BACT</name>
<comment type="caution">
    <text evidence="2">The sequence shown here is derived from an EMBL/GenBank/DDBJ whole genome shotgun (WGS) entry which is preliminary data.</text>
</comment>
<feature type="region of interest" description="Disordered" evidence="1">
    <location>
        <begin position="13"/>
        <end position="32"/>
    </location>
</feature>
<sequence length="46" mass="5307">MNQIVPLGFFYSDTSSYPSPEEEENASPKSEQIKCNKMCKRDDFKS</sequence>
<evidence type="ECO:0000313" key="2">
    <source>
        <dbReference type="EMBL" id="MDE5417329.1"/>
    </source>
</evidence>
<gene>
    <name evidence="2" type="ORF">L3049_04845</name>
</gene>
<dbReference type="RefSeq" id="WP_275108668.1">
    <property type="nucleotide sequence ID" value="NZ_JAKJSC010000001.1"/>
</dbReference>
<dbReference type="EMBL" id="JAKJSC010000001">
    <property type="protein sequence ID" value="MDE5417329.1"/>
    <property type="molecule type" value="Genomic_DNA"/>
</dbReference>
<reference evidence="2 3" key="1">
    <citation type="submission" date="2022-01" db="EMBL/GenBank/DDBJ databases">
        <title>Labilibaculum sp. nov, a marine bacterium isolated from Antarctica.</title>
        <authorList>
            <person name="Dai W."/>
        </authorList>
    </citation>
    <scope>NUCLEOTIDE SEQUENCE [LARGE SCALE GENOMIC DNA]</scope>
    <source>
        <strain evidence="2 3">DW002</strain>
    </source>
</reference>